<reference evidence="1 2" key="1">
    <citation type="submission" date="2020-08" db="EMBL/GenBank/DDBJ databases">
        <title>Oceanospirillum sp. nov. isolated from marine sediment.</title>
        <authorList>
            <person name="Ji X."/>
        </authorList>
    </citation>
    <scope>NUCLEOTIDE SEQUENCE [LARGE SCALE GENOMIC DNA]</scope>
    <source>
        <strain evidence="1 2">D5</strain>
    </source>
</reference>
<dbReference type="Proteomes" id="UP000565262">
    <property type="component" value="Unassembled WGS sequence"/>
</dbReference>
<gene>
    <name evidence="1" type="ORF">H4O21_21090</name>
</gene>
<name>A0A839IXD2_9GAMM</name>
<evidence type="ECO:0000313" key="2">
    <source>
        <dbReference type="Proteomes" id="UP000565262"/>
    </source>
</evidence>
<protein>
    <recommendedName>
        <fullName evidence="3">Oxidoreductase molybdopterin-binding domain-containing protein</fullName>
    </recommendedName>
</protein>
<sequence length="171" mass="20062">MERIIFNWALILSLAFFSTFSIASDKHPLDKPRTSVLLKISGKIKKTNADNIALFDLEMLRDLQIYTLETHTPWQDKPQKYQGILLRDLLNLVGADKNSSLYTRALNDYDVSIPAEMIEKYSLMLIFNQDNQPIKIRDKGPLRILSSFEDYPELRKNSRYMIWHLNEIEVR</sequence>
<dbReference type="EMBL" id="JACJFM010000043">
    <property type="protein sequence ID" value="MBB1489109.1"/>
    <property type="molecule type" value="Genomic_DNA"/>
</dbReference>
<evidence type="ECO:0008006" key="3">
    <source>
        <dbReference type="Google" id="ProtNLM"/>
    </source>
</evidence>
<organism evidence="1 2">
    <name type="scientific">Oceanospirillum sediminis</name>
    <dbReference type="NCBI Taxonomy" id="2760088"/>
    <lineage>
        <taxon>Bacteria</taxon>
        <taxon>Pseudomonadati</taxon>
        <taxon>Pseudomonadota</taxon>
        <taxon>Gammaproteobacteria</taxon>
        <taxon>Oceanospirillales</taxon>
        <taxon>Oceanospirillaceae</taxon>
        <taxon>Oceanospirillum</taxon>
    </lineage>
</organism>
<evidence type="ECO:0000313" key="1">
    <source>
        <dbReference type="EMBL" id="MBB1489109.1"/>
    </source>
</evidence>
<dbReference type="InterPro" id="IPR036374">
    <property type="entry name" value="OxRdtase_Mopterin-bd_sf"/>
</dbReference>
<comment type="caution">
    <text evidence="1">The sequence shown here is derived from an EMBL/GenBank/DDBJ whole genome shotgun (WGS) entry which is preliminary data.</text>
</comment>
<keyword evidence="2" id="KW-1185">Reference proteome</keyword>
<proteinExistence type="predicted"/>
<dbReference type="SUPFAM" id="SSF56524">
    <property type="entry name" value="Oxidoreductase molybdopterin-binding domain"/>
    <property type="match status" value="1"/>
</dbReference>
<dbReference type="AlphaFoldDB" id="A0A839IXD2"/>
<dbReference type="RefSeq" id="WP_182810878.1">
    <property type="nucleotide sequence ID" value="NZ_JACJFM010000043.1"/>
</dbReference>
<dbReference type="Gene3D" id="3.90.420.10">
    <property type="entry name" value="Oxidoreductase, molybdopterin-binding domain"/>
    <property type="match status" value="1"/>
</dbReference>
<accession>A0A839IXD2</accession>